<evidence type="ECO:0000256" key="9">
    <source>
        <dbReference type="ARBA" id="ARBA00023306"/>
    </source>
</evidence>
<dbReference type="InterPro" id="IPR038275">
    <property type="entry name" value="Nuf2_N_sf"/>
</dbReference>
<keyword evidence="15" id="KW-1185">Reference proteome</keyword>
<evidence type="ECO:0000259" key="12">
    <source>
        <dbReference type="Pfam" id="PF03800"/>
    </source>
</evidence>
<evidence type="ECO:0000256" key="4">
    <source>
        <dbReference type="ARBA" id="ARBA00022454"/>
    </source>
</evidence>
<dbReference type="EMBL" id="KN822122">
    <property type="protein sequence ID" value="KIM56125.1"/>
    <property type="molecule type" value="Genomic_DNA"/>
</dbReference>
<dbReference type="Pfam" id="PF03800">
    <property type="entry name" value="Nuf2"/>
    <property type="match status" value="1"/>
</dbReference>
<dbReference type="GO" id="GO:0051301">
    <property type="term" value="P:cell division"/>
    <property type="evidence" value="ECO:0007669"/>
    <property type="project" value="UniProtKB-KW"/>
</dbReference>
<accession>A0A0C3D5U2</accession>
<dbReference type="Gene3D" id="1.10.418.60">
    <property type="entry name" value="Ncd80 complex, Nuf2 subunit"/>
    <property type="match status" value="1"/>
</dbReference>
<feature type="domain" description="Nuf2 DHR10-like" evidence="13">
    <location>
        <begin position="141"/>
        <end position="256"/>
    </location>
</feature>
<keyword evidence="9" id="KW-0131">Cell cycle</keyword>
<feature type="domain" description="Kinetochore protein Nuf2 N-terminal" evidence="12">
    <location>
        <begin position="4"/>
        <end position="54"/>
    </location>
</feature>
<evidence type="ECO:0000313" key="14">
    <source>
        <dbReference type="EMBL" id="KIM56125.1"/>
    </source>
</evidence>
<evidence type="ECO:0000256" key="7">
    <source>
        <dbReference type="ARBA" id="ARBA00023054"/>
    </source>
</evidence>
<keyword evidence="6" id="KW-0498">Mitosis</keyword>
<evidence type="ECO:0000256" key="5">
    <source>
        <dbReference type="ARBA" id="ARBA00022618"/>
    </source>
</evidence>
<dbReference type="Pfam" id="PF18595">
    <property type="entry name" value="Nuf2_DHR10-like"/>
    <property type="match status" value="1"/>
</dbReference>
<feature type="coiled-coil region" evidence="11">
    <location>
        <begin position="213"/>
        <end position="311"/>
    </location>
</feature>
<proteinExistence type="inferred from homology"/>
<dbReference type="HOGENOM" id="CLU_025461_1_0_1"/>
<evidence type="ECO:0000256" key="11">
    <source>
        <dbReference type="SAM" id="Coils"/>
    </source>
</evidence>
<keyword evidence="5" id="KW-0132">Cell division</keyword>
<reference evidence="15" key="2">
    <citation type="submission" date="2015-01" db="EMBL/GenBank/DDBJ databases">
        <title>Evolutionary Origins and Diversification of the Mycorrhizal Mutualists.</title>
        <authorList>
            <consortium name="DOE Joint Genome Institute"/>
            <consortium name="Mycorrhizal Genomics Consortium"/>
            <person name="Kohler A."/>
            <person name="Kuo A."/>
            <person name="Nagy L.G."/>
            <person name="Floudas D."/>
            <person name="Copeland A."/>
            <person name="Barry K.W."/>
            <person name="Cichocki N."/>
            <person name="Veneault-Fourrey C."/>
            <person name="LaButti K."/>
            <person name="Lindquist E.A."/>
            <person name="Lipzen A."/>
            <person name="Lundell T."/>
            <person name="Morin E."/>
            <person name="Murat C."/>
            <person name="Riley R."/>
            <person name="Ohm R."/>
            <person name="Sun H."/>
            <person name="Tunlid A."/>
            <person name="Henrissat B."/>
            <person name="Grigoriev I.V."/>
            <person name="Hibbett D.S."/>
            <person name="Martin F."/>
        </authorList>
    </citation>
    <scope>NUCLEOTIDE SEQUENCE [LARGE SCALE GENOMIC DNA]</scope>
    <source>
        <strain evidence="15">Foug A</strain>
    </source>
</reference>
<evidence type="ECO:0000313" key="15">
    <source>
        <dbReference type="Proteomes" id="UP000053989"/>
    </source>
</evidence>
<reference evidence="14 15" key="1">
    <citation type="submission" date="2014-04" db="EMBL/GenBank/DDBJ databases">
        <authorList>
            <consortium name="DOE Joint Genome Institute"/>
            <person name="Kuo A."/>
            <person name="Kohler A."/>
            <person name="Nagy L.G."/>
            <person name="Floudas D."/>
            <person name="Copeland A."/>
            <person name="Barry K.W."/>
            <person name="Cichocki N."/>
            <person name="Veneault-Fourrey C."/>
            <person name="LaButti K."/>
            <person name="Lindquist E.A."/>
            <person name="Lipzen A."/>
            <person name="Lundell T."/>
            <person name="Morin E."/>
            <person name="Murat C."/>
            <person name="Sun H."/>
            <person name="Tunlid A."/>
            <person name="Henrissat B."/>
            <person name="Grigoriev I.V."/>
            <person name="Hibbett D.S."/>
            <person name="Martin F."/>
            <person name="Nordberg H.P."/>
            <person name="Cantor M.N."/>
            <person name="Hua S.X."/>
        </authorList>
    </citation>
    <scope>NUCLEOTIDE SEQUENCE [LARGE SCALE GENOMIC DNA]</scope>
    <source>
        <strain evidence="14 15">Foug A</strain>
    </source>
</reference>
<dbReference type="InParanoid" id="A0A0C3D5U2"/>
<dbReference type="OrthoDB" id="8194677at2759"/>
<evidence type="ECO:0000256" key="6">
    <source>
        <dbReference type="ARBA" id="ARBA00022776"/>
    </source>
</evidence>
<evidence type="ECO:0000256" key="3">
    <source>
        <dbReference type="ARBA" id="ARBA00005498"/>
    </source>
</evidence>
<dbReference type="STRING" id="1036808.A0A0C3D5U2"/>
<organism evidence="14 15">
    <name type="scientific">Scleroderma citrinum Foug A</name>
    <dbReference type="NCBI Taxonomy" id="1036808"/>
    <lineage>
        <taxon>Eukaryota</taxon>
        <taxon>Fungi</taxon>
        <taxon>Dikarya</taxon>
        <taxon>Basidiomycota</taxon>
        <taxon>Agaricomycotina</taxon>
        <taxon>Agaricomycetes</taxon>
        <taxon>Agaricomycetidae</taxon>
        <taxon>Boletales</taxon>
        <taxon>Sclerodermatineae</taxon>
        <taxon>Sclerodermataceae</taxon>
        <taxon>Scleroderma</taxon>
    </lineage>
</organism>
<dbReference type="GO" id="GO:0031262">
    <property type="term" value="C:Ndc80 complex"/>
    <property type="evidence" value="ECO:0007669"/>
    <property type="project" value="InterPro"/>
</dbReference>
<dbReference type="GO" id="GO:0005634">
    <property type="term" value="C:nucleus"/>
    <property type="evidence" value="ECO:0007669"/>
    <property type="project" value="UniProtKB-SubCell"/>
</dbReference>
<evidence type="ECO:0000259" key="13">
    <source>
        <dbReference type="Pfam" id="PF18595"/>
    </source>
</evidence>
<keyword evidence="10" id="KW-0137">Centromere</keyword>
<protein>
    <submittedName>
        <fullName evidence="14">Uncharacterized protein</fullName>
    </submittedName>
</protein>
<gene>
    <name evidence="14" type="ORF">SCLCIDRAFT_1220548</name>
</gene>
<dbReference type="Proteomes" id="UP000053989">
    <property type="component" value="Unassembled WGS sequence"/>
</dbReference>
<keyword evidence="8" id="KW-0539">Nucleus</keyword>
<evidence type="ECO:0000256" key="2">
    <source>
        <dbReference type="ARBA" id="ARBA00004584"/>
    </source>
</evidence>
<comment type="subcellular location">
    <subcellularLocation>
        <location evidence="2">Chromosome</location>
        <location evidence="2">Centromere</location>
    </subcellularLocation>
    <subcellularLocation>
        <location evidence="1">Nucleus</location>
    </subcellularLocation>
</comment>
<evidence type="ECO:0000256" key="8">
    <source>
        <dbReference type="ARBA" id="ARBA00023242"/>
    </source>
</evidence>
<name>A0A0C3D5U2_9AGAM</name>
<sequence length="334" mass="38869">MNPTRFANAARIMDFSKKDIHLPDPERTRFILSAFINFVIFTEQCTSFVSSLHDKSATIIEEWERVAQELLTIQYKLTALKAQHAKDEPRCKELLTENAAITAHLMDTKETTQGVVKEIEAFKSPERIKHNITTMAAASIEDKKIIVQQEAKAHDLQANLSALSTIDKDFRACVEQLQTTDKEVQLLEASQKELANSHATATAATLNLPNIECNELQMKKERVHRQLANAQDKLECIQRHTKEKWHASQQTIKWLQHKYEQMDIERRENDKQVEEFRKEANEVEAKMTEHLTKSEAELNELLAEYWKLRHETEVYMERLANKQHEFRLIYALQC</sequence>
<evidence type="ECO:0000256" key="10">
    <source>
        <dbReference type="ARBA" id="ARBA00023328"/>
    </source>
</evidence>
<keyword evidence="7 11" id="KW-0175">Coiled coil</keyword>
<evidence type="ECO:0000256" key="1">
    <source>
        <dbReference type="ARBA" id="ARBA00004123"/>
    </source>
</evidence>
<keyword evidence="4" id="KW-0158">Chromosome</keyword>
<dbReference type="FunCoup" id="A0A0C3D5U2">
    <property type="interactions" value="72"/>
</dbReference>
<comment type="similarity">
    <text evidence="3">Belongs to the NUF2 family.</text>
</comment>
<dbReference type="AlphaFoldDB" id="A0A0C3D5U2"/>
<dbReference type="InterPro" id="IPR005549">
    <property type="entry name" value="Kinetochore_Nuf2_N"/>
</dbReference>
<dbReference type="InterPro" id="IPR041112">
    <property type="entry name" value="Nuf2_DHR10-like"/>
</dbReference>